<evidence type="ECO:0000313" key="3">
    <source>
        <dbReference type="EMBL" id="QQB81818.1"/>
    </source>
</evidence>
<dbReference type="EMBL" id="CP065628">
    <property type="protein sequence ID" value="QPR32112.1"/>
    <property type="molecule type" value="Genomic_DNA"/>
</dbReference>
<dbReference type="Pfam" id="PF06114">
    <property type="entry name" value="Peptidase_M78"/>
    <property type="match status" value="1"/>
</dbReference>
<dbReference type="AlphaFoldDB" id="A0AB37GK37"/>
<accession>A0AB37GK37</accession>
<feature type="domain" description="IrrE N-terminal-like" evidence="1">
    <location>
        <begin position="59"/>
        <end position="157"/>
    </location>
</feature>
<evidence type="ECO:0000313" key="4">
    <source>
        <dbReference type="Proteomes" id="UP000594774"/>
    </source>
</evidence>
<organism evidence="2 4">
    <name type="scientific">Corynebacterium amycolatum</name>
    <dbReference type="NCBI Taxonomy" id="43765"/>
    <lineage>
        <taxon>Bacteria</taxon>
        <taxon>Bacillati</taxon>
        <taxon>Actinomycetota</taxon>
        <taxon>Actinomycetes</taxon>
        <taxon>Mycobacteriales</taxon>
        <taxon>Corynebacteriaceae</taxon>
        <taxon>Corynebacterium</taxon>
    </lineage>
</organism>
<evidence type="ECO:0000313" key="5">
    <source>
        <dbReference type="Proteomes" id="UP000595198"/>
    </source>
</evidence>
<evidence type="ECO:0000259" key="1">
    <source>
        <dbReference type="Pfam" id="PF06114"/>
    </source>
</evidence>
<protein>
    <submittedName>
        <fullName evidence="2">ImmA/IrrE family metallo-endopeptidase</fullName>
    </submittedName>
</protein>
<gene>
    <name evidence="2" type="ORF">I6G95_06910</name>
    <name evidence="3" type="ORF">I6H48_07470</name>
</gene>
<dbReference type="Gene3D" id="1.10.10.2910">
    <property type="match status" value="1"/>
</dbReference>
<dbReference type="EMBL" id="CP066023">
    <property type="protein sequence ID" value="QQB81818.1"/>
    <property type="molecule type" value="Genomic_DNA"/>
</dbReference>
<dbReference type="Proteomes" id="UP000595198">
    <property type="component" value="Chromosome"/>
</dbReference>
<reference evidence="4 5" key="1">
    <citation type="submission" date="2020-12" db="EMBL/GenBank/DDBJ databases">
        <title>FDA dAtabase for Regulatory Grade micrObial Sequences (FDA-ARGOS): Supporting development and validation of Infectious Disease Dx tests.</title>
        <authorList>
            <person name="Sproer C."/>
            <person name="Gronow S."/>
            <person name="Severitt S."/>
            <person name="Schroder I."/>
            <person name="Tallon L."/>
            <person name="Sadzewicz L."/>
            <person name="Zhao X."/>
            <person name="Boylan J."/>
            <person name="Ott S."/>
            <person name="Bowen H."/>
            <person name="Vavikolanu K."/>
            <person name="Mehta A."/>
            <person name="Aluvathingal J."/>
            <person name="Nadendla S."/>
            <person name="Lowell S."/>
            <person name="Myers T."/>
            <person name="Yan Y."/>
            <person name="Sichtig H."/>
        </authorList>
    </citation>
    <scope>NUCLEOTIDE SEQUENCE [LARGE SCALE GENOMIC DNA]</scope>
    <source>
        <strain evidence="2 4">FDAARGOS_938</strain>
        <strain evidence="3 5">FDAARGOS_991</strain>
    </source>
</reference>
<dbReference type="InterPro" id="IPR010359">
    <property type="entry name" value="IrrE_HExxH"/>
</dbReference>
<evidence type="ECO:0000313" key="2">
    <source>
        <dbReference type="EMBL" id="QPR32112.1"/>
    </source>
</evidence>
<name>A0AB37GK37_CORAY</name>
<sequence length="168" mass="18547">MRLRNDVRTPNPPRLIHISGTPLSAADRNRRKETTITETELEQLAETLGIAVEDDHRGQLHPGDLGGYVHHNRLILLDPTLGAVNRRCTLAHELAHAIRGDIPSGNPHFDARAERAADQIAAELLISHTDYAAAEALYGAHPGAIARELGVTTHILAVWRNTYERTRT</sequence>
<keyword evidence="5" id="KW-1185">Reference proteome</keyword>
<proteinExistence type="predicted"/>
<dbReference type="Proteomes" id="UP000594774">
    <property type="component" value="Chromosome"/>
</dbReference>